<organism evidence="2 3">
    <name type="scientific">Leptospira kmetyi</name>
    <dbReference type="NCBI Taxonomy" id="408139"/>
    <lineage>
        <taxon>Bacteria</taxon>
        <taxon>Pseudomonadati</taxon>
        <taxon>Spirochaetota</taxon>
        <taxon>Spirochaetia</taxon>
        <taxon>Leptospirales</taxon>
        <taxon>Leptospiraceae</taxon>
        <taxon>Leptospira</taxon>
    </lineage>
</organism>
<accession>A0ABX4NE95</accession>
<dbReference type="Pfam" id="PF04865">
    <property type="entry name" value="Baseplate_J"/>
    <property type="match status" value="1"/>
</dbReference>
<evidence type="ECO:0000259" key="1">
    <source>
        <dbReference type="Pfam" id="PF04865"/>
    </source>
</evidence>
<name>A0ABX4NE95_9LEPT</name>
<dbReference type="EMBL" id="NPDP01000001">
    <property type="protein sequence ID" value="PJZ31684.1"/>
    <property type="molecule type" value="Genomic_DNA"/>
</dbReference>
<proteinExistence type="predicted"/>
<feature type="domain" description="Baseplate protein J-like barrel" evidence="1">
    <location>
        <begin position="97"/>
        <end position="178"/>
    </location>
</feature>
<evidence type="ECO:0000313" key="2">
    <source>
        <dbReference type="EMBL" id="PJZ31684.1"/>
    </source>
</evidence>
<evidence type="ECO:0000313" key="3">
    <source>
        <dbReference type="Proteomes" id="UP000231919"/>
    </source>
</evidence>
<comment type="caution">
    <text evidence="2">The sequence shown here is derived from an EMBL/GenBank/DDBJ whole genome shotgun (WGS) entry which is preliminary data.</text>
</comment>
<reference evidence="2 3" key="1">
    <citation type="submission" date="2017-07" db="EMBL/GenBank/DDBJ databases">
        <title>Leptospira spp. isolated from tropical soils.</title>
        <authorList>
            <person name="Thibeaux R."/>
            <person name="Iraola G."/>
            <person name="Ferres I."/>
            <person name="Bierque E."/>
            <person name="Girault D."/>
            <person name="Soupe-Gilbert M.-E."/>
            <person name="Picardeau M."/>
            <person name="Goarant C."/>
        </authorList>
    </citation>
    <scope>NUCLEOTIDE SEQUENCE [LARGE SCALE GENOMIC DNA]</scope>
    <source>
        <strain evidence="2 3">JW2-C-B1</strain>
    </source>
</reference>
<keyword evidence="3" id="KW-1185">Reference proteome</keyword>
<dbReference type="PANTHER" id="PTHR37829:SF3">
    <property type="entry name" value="PROTEIN JAYE-RELATED"/>
    <property type="match status" value="1"/>
</dbReference>
<dbReference type="PANTHER" id="PTHR37829">
    <property type="entry name" value="PHAGE-LIKE ELEMENT PBSX PROTEIN XKDT"/>
    <property type="match status" value="1"/>
</dbReference>
<dbReference type="Proteomes" id="UP000231919">
    <property type="component" value="Unassembled WGS sequence"/>
</dbReference>
<dbReference type="InterPro" id="IPR006949">
    <property type="entry name" value="Barrel_Baseplate_J-like"/>
</dbReference>
<dbReference type="InterPro" id="IPR052399">
    <property type="entry name" value="Phage_Baseplate_Assmbl_Protein"/>
</dbReference>
<protein>
    <submittedName>
        <fullName evidence="2">Phage baseplate protein</fullName>
    </submittedName>
</protein>
<sequence>MAGVTEQGFIRKTRDEILSDLEEKYKTSLGQDIDLSILSEDGMRMRILADELDSIHQLAESVFYSNFAHTATGASLDRVLNPLGSERQPAKRSIVALKFLGVNGSFVDVGTICQTGSGLQFITIQSGVIAGGFVILNAQALSLEYGINGDVAANAITTINTAIAGVDSVTNPEPARGGRSIETDAEYLNRFLNEGINGGSSAANVQGVLNQIESVLTAIVYENNTDFVDVDGRPPHSMEAVIEGGTPEEIGETLLRNWPGGIESFGSQNATVLDTKGVARTYHFNRPADVLVFVKIDIVRDLALWVPGSETIVKTNCIKVVGGVDTIGATSTAFKGDGTGADVFSWKLIASQSGLSEYDSVKVLGIKSMTAKVGLSSPATLDELSINSRQRAKLITANIQVNLI</sequence>
<dbReference type="RefSeq" id="WP_100754579.1">
    <property type="nucleotide sequence ID" value="NZ_NPDP01000001.1"/>
</dbReference>
<gene>
    <name evidence="2" type="ORF">CH378_00255</name>
</gene>